<dbReference type="AlphaFoldDB" id="A0AAD8EBX2"/>
<dbReference type="SUPFAM" id="SSF103473">
    <property type="entry name" value="MFS general substrate transporter"/>
    <property type="match status" value="1"/>
</dbReference>
<keyword evidence="3 5" id="KW-1133">Transmembrane helix</keyword>
<feature type="transmembrane region" description="Helical" evidence="5">
    <location>
        <begin position="340"/>
        <end position="360"/>
    </location>
</feature>
<evidence type="ECO:0000313" key="7">
    <source>
        <dbReference type="EMBL" id="KAJ9584396.1"/>
    </source>
</evidence>
<dbReference type="Proteomes" id="UP001233999">
    <property type="component" value="Unassembled WGS sequence"/>
</dbReference>
<dbReference type="InterPro" id="IPR005828">
    <property type="entry name" value="MFS_sugar_transport-like"/>
</dbReference>
<feature type="transmembrane region" description="Helical" evidence="5">
    <location>
        <begin position="54"/>
        <end position="75"/>
    </location>
</feature>
<feature type="transmembrane region" description="Helical" evidence="5">
    <location>
        <begin position="242"/>
        <end position="265"/>
    </location>
</feature>
<dbReference type="FunFam" id="1.20.1250.20:FF:000249">
    <property type="entry name" value="facilitated trehalose transporter Tret1"/>
    <property type="match status" value="1"/>
</dbReference>
<accession>A0AAD8EBX2</accession>
<comment type="caution">
    <text evidence="7">The sequence shown here is derived from an EMBL/GenBank/DDBJ whole genome shotgun (WGS) entry which is preliminary data.</text>
</comment>
<name>A0AAD8EBX2_DIPPU</name>
<dbReference type="GO" id="GO:0022857">
    <property type="term" value="F:transmembrane transporter activity"/>
    <property type="evidence" value="ECO:0007669"/>
    <property type="project" value="InterPro"/>
</dbReference>
<sequence>ICYSYKWAIDVELIATIAAHGNSISVGMNQGYSAVLLPQLMQKESLLHVTDDEASWIASLGVISNPIGALLAGVLMEIFGRKTTVKLTSLPYIIGWVLISLSDNIFKLYAGRFISGVAVGMATASYVYVAEICQAEYRGTLSASGPVHVSLGVLLIYILGFIAPWQRVAAICTLCALFSFIAMCAVPESPPWLASHGRVTEALQALIRTTMFRQNEIKTNKHIQAVKNLIKTITRPTAWKPFIILLLFFAFQEGSGIYIILYYAVNLFQEVGTGLNEFVASIVVGCVRLVMSVVGAILMKSFGRKTLAIISGVGMAISMAIGGGYEYLYSQLPPTDRPLAWIPLISVLGHVCVSMIGFLQLPWVMNGELFPLSIRGVMGGLVASLAHLFIFTSVKTYPNMMHSLGSDGTLWFFGVAALCGAVYCYFFLPETRGKTLREIELAFNPQVKVEHDEVTRNTYTIKSELSESNKYLCDYADGEIDIRPNISSSTDELQSPQIFTVEAAYGIFHTKSAEKL</sequence>
<comment type="subcellular location">
    <subcellularLocation>
        <location evidence="1">Membrane</location>
        <topology evidence="1">Multi-pass membrane protein</topology>
    </subcellularLocation>
</comment>
<evidence type="ECO:0000256" key="4">
    <source>
        <dbReference type="ARBA" id="ARBA00023136"/>
    </source>
</evidence>
<feature type="transmembrane region" description="Helical" evidence="5">
    <location>
        <begin position="372"/>
        <end position="390"/>
    </location>
</feature>
<dbReference type="EMBL" id="JASPKZ010007420">
    <property type="protein sequence ID" value="KAJ9584396.1"/>
    <property type="molecule type" value="Genomic_DNA"/>
</dbReference>
<dbReference type="InterPro" id="IPR020846">
    <property type="entry name" value="MFS_dom"/>
</dbReference>
<evidence type="ECO:0000256" key="2">
    <source>
        <dbReference type="ARBA" id="ARBA00022692"/>
    </source>
</evidence>
<dbReference type="Gene3D" id="1.20.1250.20">
    <property type="entry name" value="MFS general substrate transporter like domains"/>
    <property type="match status" value="2"/>
</dbReference>
<dbReference type="InterPro" id="IPR036259">
    <property type="entry name" value="MFS_trans_sf"/>
</dbReference>
<proteinExistence type="predicted"/>
<feature type="transmembrane region" description="Helical" evidence="5">
    <location>
        <begin position="277"/>
        <end position="299"/>
    </location>
</feature>
<evidence type="ECO:0000259" key="6">
    <source>
        <dbReference type="PROSITE" id="PS50850"/>
    </source>
</evidence>
<feature type="transmembrane region" description="Helical" evidence="5">
    <location>
        <begin position="410"/>
        <end position="428"/>
    </location>
</feature>
<evidence type="ECO:0000256" key="5">
    <source>
        <dbReference type="SAM" id="Phobius"/>
    </source>
</evidence>
<dbReference type="PROSITE" id="PS00216">
    <property type="entry name" value="SUGAR_TRANSPORT_1"/>
    <property type="match status" value="1"/>
</dbReference>
<evidence type="ECO:0000256" key="1">
    <source>
        <dbReference type="ARBA" id="ARBA00004141"/>
    </source>
</evidence>
<feature type="transmembrane region" description="Helical" evidence="5">
    <location>
        <begin position="112"/>
        <end position="129"/>
    </location>
</feature>
<evidence type="ECO:0000313" key="8">
    <source>
        <dbReference type="Proteomes" id="UP001233999"/>
    </source>
</evidence>
<gene>
    <name evidence="7" type="ORF">L9F63_021265</name>
</gene>
<reference evidence="7" key="1">
    <citation type="journal article" date="2023" name="IScience">
        <title>Live-bearing cockroach genome reveals convergent evolutionary mechanisms linked to viviparity in insects and beyond.</title>
        <authorList>
            <person name="Fouks B."/>
            <person name="Harrison M.C."/>
            <person name="Mikhailova A.A."/>
            <person name="Marchal E."/>
            <person name="English S."/>
            <person name="Carruthers M."/>
            <person name="Jennings E.C."/>
            <person name="Chiamaka E.L."/>
            <person name="Frigard R.A."/>
            <person name="Pippel M."/>
            <person name="Attardo G.M."/>
            <person name="Benoit J.B."/>
            <person name="Bornberg-Bauer E."/>
            <person name="Tobe S.S."/>
        </authorList>
    </citation>
    <scope>NUCLEOTIDE SEQUENCE</scope>
    <source>
        <strain evidence="7">Stay&amp;Tobe</strain>
    </source>
</reference>
<dbReference type="InterPro" id="IPR050549">
    <property type="entry name" value="MFS_Trehalose_Transporter"/>
</dbReference>
<protein>
    <recommendedName>
        <fullName evidence="6">Major facilitator superfamily (MFS) profile domain-containing protein</fullName>
    </recommendedName>
</protein>
<dbReference type="InterPro" id="IPR005829">
    <property type="entry name" value="Sugar_transporter_CS"/>
</dbReference>
<dbReference type="PANTHER" id="PTHR48021:SF32">
    <property type="entry name" value="FACILITATED TREHALOSE TRANSPORTER TRET1-2 HOMOLOG-LIKE PROTEIN"/>
    <property type="match status" value="1"/>
</dbReference>
<organism evidence="7 8">
    <name type="scientific">Diploptera punctata</name>
    <name type="common">Pacific beetle cockroach</name>
    <dbReference type="NCBI Taxonomy" id="6984"/>
    <lineage>
        <taxon>Eukaryota</taxon>
        <taxon>Metazoa</taxon>
        <taxon>Ecdysozoa</taxon>
        <taxon>Arthropoda</taxon>
        <taxon>Hexapoda</taxon>
        <taxon>Insecta</taxon>
        <taxon>Pterygota</taxon>
        <taxon>Neoptera</taxon>
        <taxon>Polyneoptera</taxon>
        <taxon>Dictyoptera</taxon>
        <taxon>Blattodea</taxon>
        <taxon>Blaberoidea</taxon>
        <taxon>Blaberidae</taxon>
        <taxon>Diplopterinae</taxon>
        <taxon>Diploptera</taxon>
    </lineage>
</organism>
<dbReference type="PROSITE" id="PS50850">
    <property type="entry name" value="MFS"/>
    <property type="match status" value="1"/>
</dbReference>
<feature type="non-terminal residue" evidence="7">
    <location>
        <position position="516"/>
    </location>
</feature>
<feature type="transmembrane region" description="Helical" evidence="5">
    <location>
        <begin position="306"/>
        <end position="328"/>
    </location>
</feature>
<feature type="domain" description="Major facilitator superfamily (MFS) profile" evidence="6">
    <location>
        <begin position="11"/>
        <end position="432"/>
    </location>
</feature>
<dbReference type="GO" id="GO:0016020">
    <property type="term" value="C:membrane"/>
    <property type="evidence" value="ECO:0007669"/>
    <property type="project" value="UniProtKB-SubCell"/>
</dbReference>
<keyword evidence="8" id="KW-1185">Reference proteome</keyword>
<keyword evidence="2 5" id="KW-0812">Transmembrane</keyword>
<dbReference type="Pfam" id="PF00083">
    <property type="entry name" value="Sugar_tr"/>
    <property type="match status" value="1"/>
</dbReference>
<feature type="transmembrane region" description="Helical" evidence="5">
    <location>
        <begin position="141"/>
        <end position="162"/>
    </location>
</feature>
<reference evidence="7" key="2">
    <citation type="submission" date="2023-05" db="EMBL/GenBank/DDBJ databases">
        <authorList>
            <person name="Fouks B."/>
        </authorList>
    </citation>
    <scope>NUCLEOTIDE SEQUENCE</scope>
    <source>
        <strain evidence="7">Stay&amp;Tobe</strain>
        <tissue evidence="7">Testes</tissue>
    </source>
</reference>
<keyword evidence="4 5" id="KW-0472">Membrane</keyword>
<evidence type="ECO:0000256" key="3">
    <source>
        <dbReference type="ARBA" id="ARBA00022989"/>
    </source>
</evidence>
<dbReference type="PANTHER" id="PTHR48021">
    <property type="match status" value="1"/>
</dbReference>